<dbReference type="GO" id="GO:0005886">
    <property type="term" value="C:plasma membrane"/>
    <property type="evidence" value="ECO:0007669"/>
    <property type="project" value="TreeGrafter"/>
</dbReference>
<dbReference type="Proteomes" id="UP000178776">
    <property type="component" value="Chromosome"/>
</dbReference>
<dbReference type="GeneID" id="68843272"/>
<feature type="transmembrane region" description="Helical" evidence="6">
    <location>
        <begin position="102"/>
        <end position="123"/>
    </location>
</feature>
<dbReference type="GO" id="GO:0000271">
    <property type="term" value="P:polysaccharide biosynthetic process"/>
    <property type="evidence" value="ECO:0007669"/>
    <property type="project" value="InterPro"/>
</dbReference>
<protein>
    <submittedName>
        <fullName evidence="8">Polysaccharide biosynthesis protein GtrA</fullName>
    </submittedName>
</protein>
<evidence type="ECO:0000259" key="7">
    <source>
        <dbReference type="Pfam" id="PF04138"/>
    </source>
</evidence>
<dbReference type="EMBL" id="CP017707">
    <property type="protein sequence ID" value="AOZ51859.1"/>
    <property type="molecule type" value="Genomic_DNA"/>
</dbReference>
<sequence length="129" mass="14215">MKKQLFWFGVVGVSAMLLHFALVTLVLVPLGVPPLVANALGFLGAFQLSYWGHRRFTFAAGHVPHRQALPRFFGVSCLSFCVNEAMYFALLRLTPLDYRVSLAVVLFAVAALTFLLGKLWAFASAPQTN</sequence>
<dbReference type="InterPro" id="IPR007267">
    <property type="entry name" value="GtrA_DPMS_TM"/>
</dbReference>
<dbReference type="KEGG" id="cvc:BKX93_18895"/>
<accession>A0A1D9LKV1</accession>
<feature type="transmembrane region" description="Helical" evidence="6">
    <location>
        <begin position="6"/>
        <end position="28"/>
    </location>
</feature>
<dbReference type="InterPro" id="IPR051401">
    <property type="entry name" value="GtrA_CellWall_Glycosyl"/>
</dbReference>
<name>A0A1D9LKV1_9NEIS</name>
<gene>
    <name evidence="8" type="ORF">BKX93_18895</name>
</gene>
<reference evidence="8 9" key="1">
    <citation type="submission" date="2016-10" db="EMBL/GenBank/DDBJ databases">
        <title>Chromobacterium muskegensis sp. nov., an insecticidal bacterium isolated from Sphagnum bogs.</title>
        <authorList>
            <person name="Sparks M.E."/>
            <person name="Blackburn M.B."/>
            <person name="Gundersen-Rindal D.E."/>
            <person name="Mitchell A."/>
            <person name="Farrar R."/>
            <person name="Kuhar D."/>
        </authorList>
    </citation>
    <scope>NUCLEOTIDE SEQUENCE [LARGE SCALE GENOMIC DNA]</scope>
    <source>
        <strain evidence="8 9">21-1</strain>
    </source>
</reference>
<dbReference type="RefSeq" id="WP_070980870.1">
    <property type="nucleotide sequence ID" value="NZ_CP017707.1"/>
</dbReference>
<keyword evidence="3 6" id="KW-0812">Transmembrane</keyword>
<comment type="subcellular location">
    <subcellularLocation>
        <location evidence="1">Membrane</location>
        <topology evidence="1">Multi-pass membrane protein</topology>
    </subcellularLocation>
</comment>
<feature type="transmembrane region" description="Helical" evidence="6">
    <location>
        <begin position="72"/>
        <end position="90"/>
    </location>
</feature>
<keyword evidence="4 6" id="KW-1133">Transmembrane helix</keyword>
<evidence type="ECO:0000256" key="1">
    <source>
        <dbReference type="ARBA" id="ARBA00004141"/>
    </source>
</evidence>
<evidence type="ECO:0000313" key="9">
    <source>
        <dbReference type="Proteomes" id="UP000178776"/>
    </source>
</evidence>
<evidence type="ECO:0000256" key="4">
    <source>
        <dbReference type="ARBA" id="ARBA00022989"/>
    </source>
</evidence>
<dbReference type="PANTHER" id="PTHR38459:SF1">
    <property type="entry name" value="PROPHAGE BACTOPRENOL-LINKED GLUCOSE TRANSLOCASE HOMOLOG"/>
    <property type="match status" value="1"/>
</dbReference>
<evidence type="ECO:0000256" key="6">
    <source>
        <dbReference type="SAM" id="Phobius"/>
    </source>
</evidence>
<dbReference type="AlphaFoldDB" id="A0A1D9LKV1"/>
<proteinExistence type="inferred from homology"/>
<keyword evidence="5 6" id="KW-0472">Membrane</keyword>
<evidence type="ECO:0000256" key="5">
    <source>
        <dbReference type="ARBA" id="ARBA00023136"/>
    </source>
</evidence>
<evidence type="ECO:0000256" key="2">
    <source>
        <dbReference type="ARBA" id="ARBA00009399"/>
    </source>
</evidence>
<feature type="domain" description="GtrA/DPMS transmembrane" evidence="7">
    <location>
        <begin position="8"/>
        <end position="122"/>
    </location>
</feature>
<evidence type="ECO:0000313" key="8">
    <source>
        <dbReference type="EMBL" id="AOZ51859.1"/>
    </source>
</evidence>
<dbReference type="STRING" id="1108595.BKX93_18895"/>
<feature type="transmembrane region" description="Helical" evidence="6">
    <location>
        <begin position="35"/>
        <end position="52"/>
    </location>
</feature>
<dbReference type="PANTHER" id="PTHR38459">
    <property type="entry name" value="PROPHAGE BACTOPRENOL-LINKED GLUCOSE TRANSLOCASE HOMOLOG"/>
    <property type="match status" value="1"/>
</dbReference>
<comment type="similarity">
    <text evidence="2">Belongs to the GtrA family.</text>
</comment>
<evidence type="ECO:0000256" key="3">
    <source>
        <dbReference type="ARBA" id="ARBA00022692"/>
    </source>
</evidence>
<organism evidence="8 9">
    <name type="scientific">Chromobacterium vaccinii</name>
    <dbReference type="NCBI Taxonomy" id="1108595"/>
    <lineage>
        <taxon>Bacteria</taxon>
        <taxon>Pseudomonadati</taxon>
        <taxon>Pseudomonadota</taxon>
        <taxon>Betaproteobacteria</taxon>
        <taxon>Neisseriales</taxon>
        <taxon>Chromobacteriaceae</taxon>
        <taxon>Chromobacterium</taxon>
    </lineage>
</organism>
<dbReference type="Pfam" id="PF04138">
    <property type="entry name" value="GtrA_DPMS_TM"/>
    <property type="match status" value="1"/>
</dbReference>